<evidence type="ECO:0000256" key="1">
    <source>
        <dbReference type="SAM" id="MobiDB-lite"/>
    </source>
</evidence>
<reference evidence="2 3" key="1">
    <citation type="submission" date="2019-05" db="EMBL/GenBank/DDBJ databases">
        <title>Another draft genome of Portunus trituberculatus and its Hox gene families provides insights of decapod evolution.</title>
        <authorList>
            <person name="Jeong J.-H."/>
            <person name="Song I."/>
            <person name="Kim S."/>
            <person name="Choi T."/>
            <person name="Kim D."/>
            <person name="Ryu S."/>
            <person name="Kim W."/>
        </authorList>
    </citation>
    <scope>NUCLEOTIDE SEQUENCE [LARGE SCALE GENOMIC DNA]</scope>
    <source>
        <tissue evidence="2">Muscle</tissue>
    </source>
</reference>
<feature type="region of interest" description="Disordered" evidence="1">
    <location>
        <begin position="57"/>
        <end position="81"/>
    </location>
</feature>
<feature type="compositionally biased region" description="Basic and acidic residues" evidence="1">
    <location>
        <begin position="71"/>
        <end position="81"/>
    </location>
</feature>
<sequence length="81" mass="9393">MNADARQEEPVVIRQYLTLFLYTCVKANKCFANNEINERKGDLMLYFESVSRLNCRGHDTRGRPDSQPARAAREEEDGRKV</sequence>
<dbReference type="Proteomes" id="UP000324222">
    <property type="component" value="Unassembled WGS sequence"/>
</dbReference>
<name>A0A5B7K8U1_PORTR</name>
<comment type="caution">
    <text evidence="2">The sequence shown here is derived from an EMBL/GenBank/DDBJ whole genome shotgun (WGS) entry which is preliminary data.</text>
</comment>
<organism evidence="2 3">
    <name type="scientific">Portunus trituberculatus</name>
    <name type="common">Swimming crab</name>
    <name type="synonym">Neptunus trituberculatus</name>
    <dbReference type="NCBI Taxonomy" id="210409"/>
    <lineage>
        <taxon>Eukaryota</taxon>
        <taxon>Metazoa</taxon>
        <taxon>Ecdysozoa</taxon>
        <taxon>Arthropoda</taxon>
        <taxon>Crustacea</taxon>
        <taxon>Multicrustacea</taxon>
        <taxon>Malacostraca</taxon>
        <taxon>Eumalacostraca</taxon>
        <taxon>Eucarida</taxon>
        <taxon>Decapoda</taxon>
        <taxon>Pleocyemata</taxon>
        <taxon>Brachyura</taxon>
        <taxon>Eubrachyura</taxon>
        <taxon>Portunoidea</taxon>
        <taxon>Portunidae</taxon>
        <taxon>Portuninae</taxon>
        <taxon>Portunus</taxon>
    </lineage>
</organism>
<dbReference type="AlphaFoldDB" id="A0A5B7K8U1"/>
<keyword evidence="3" id="KW-1185">Reference proteome</keyword>
<proteinExistence type="predicted"/>
<protein>
    <submittedName>
        <fullName evidence="2">Uncharacterized protein</fullName>
    </submittedName>
</protein>
<accession>A0A5B7K8U1</accession>
<evidence type="ECO:0000313" key="2">
    <source>
        <dbReference type="EMBL" id="MPD01479.1"/>
    </source>
</evidence>
<dbReference type="EMBL" id="VSRR010127288">
    <property type="protein sequence ID" value="MPD01479.1"/>
    <property type="molecule type" value="Genomic_DNA"/>
</dbReference>
<gene>
    <name evidence="2" type="ORF">E2C01_097011</name>
</gene>
<evidence type="ECO:0000313" key="3">
    <source>
        <dbReference type="Proteomes" id="UP000324222"/>
    </source>
</evidence>